<evidence type="ECO:0000256" key="2">
    <source>
        <dbReference type="ARBA" id="ARBA00004229"/>
    </source>
</evidence>
<keyword evidence="4" id="KW-0934">Plastid</keyword>
<evidence type="ECO:0000256" key="1">
    <source>
        <dbReference type="ARBA" id="ARBA00004141"/>
    </source>
</evidence>
<evidence type="ECO:0000256" key="7">
    <source>
        <dbReference type="ARBA" id="ARBA00023136"/>
    </source>
</evidence>
<keyword evidence="7 9" id="KW-0472">Membrane</keyword>
<feature type="transmembrane region" description="Helical" evidence="9">
    <location>
        <begin position="255"/>
        <end position="274"/>
    </location>
</feature>
<comment type="caution">
    <text evidence="10">The sequence shown here is derived from an EMBL/GenBank/DDBJ whole genome shotgun (WGS) entry which is preliminary data.</text>
</comment>
<dbReference type="EMBL" id="JBJQOH010000004">
    <property type="protein sequence ID" value="KAL3689974.1"/>
    <property type="molecule type" value="Genomic_DNA"/>
</dbReference>
<comment type="similarity">
    <text evidence="8">Belongs to the ELIP/psbS family.</text>
</comment>
<evidence type="ECO:0000256" key="8">
    <source>
        <dbReference type="ARBA" id="ARBA00037956"/>
    </source>
</evidence>
<dbReference type="AlphaFoldDB" id="A0ABD3HKQ9"/>
<dbReference type="Proteomes" id="UP001633002">
    <property type="component" value="Unassembled WGS sequence"/>
</dbReference>
<keyword evidence="11" id="KW-1185">Reference proteome</keyword>
<keyword evidence="3" id="KW-0150">Chloroplast</keyword>
<dbReference type="GO" id="GO:0016020">
    <property type="term" value="C:membrane"/>
    <property type="evidence" value="ECO:0007669"/>
    <property type="project" value="UniProtKB-SubCell"/>
</dbReference>
<sequence length="283" mass="30956">MATGAAYVATPSSNHGVDSDLARLTISGPASFPPALLAVDKDTHRFFTSDLDQDTAPRTSPTRVYSRRLRSTPLASCSGRPNISSLSYSRLGVPKYTRRARGGSIRCEGIRETVDKATKKEISKEEILQNQETNESEKQSVFGAVPKSGSFYPRPEVERRPETGEKSLGSLFAFDGAAPETINGRLAMVGIVWAAIAEKMSGLTVFDQLYTQGTWLVYYVALVPLITYASIVPMLNGESTDARSSGPFTARAERWNGRLAMIGFLSLLLTENFIHAPVFTKFF</sequence>
<name>A0ABD3HKQ9_9MARC</name>
<accession>A0ABD3HKQ9</accession>
<evidence type="ECO:0000256" key="6">
    <source>
        <dbReference type="ARBA" id="ARBA00022989"/>
    </source>
</evidence>
<comment type="subcellular location">
    <subcellularLocation>
        <location evidence="1">Membrane</location>
        <topology evidence="1">Multi-pass membrane protein</topology>
    </subcellularLocation>
    <subcellularLocation>
        <location evidence="2">Plastid</location>
        <location evidence="2">Chloroplast</location>
    </subcellularLocation>
</comment>
<protein>
    <recommendedName>
        <fullName evidence="12">Early light-induced protein</fullName>
    </recommendedName>
</protein>
<keyword evidence="6 9" id="KW-1133">Transmembrane helix</keyword>
<evidence type="ECO:0000313" key="10">
    <source>
        <dbReference type="EMBL" id="KAL3689974.1"/>
    </source>
</evidence>
<evidence type="ECO:0008006" key="12">
    <source>
        <dbReference type="Google" id="ProtNLM"/>
    </source>
</evidence>
<feature type="transmembrane region" description="Helical" evidence="9">
    <location>
        <begin position="215"/>
        <end position="235"/>
    </location>
</feature>
<reference evidence="10 11" key="1">
    <citation type="submission" date="2024-09" db="EMBL/GenBank/DDBJ databases">
        <title>Chromosome-scale assembly of Riccia sorocarpa.</title>
        <authorList>
            <person name="Paukszto L."/>
        </authorList>
    </citation>
    <scope>NUCLEOTIDE SEQUENCE [LARGE SCALE GENOMIC DNA]</scope>
    <source>
        <strain evidence="10">LP-2024</strain>
        <tissue evidence="10">Aerial parts of the thallus</tissue>
    </source>
</reference>
<gene>
    <name evidence="10" type="ORF">R1sor_016283</name>
</gene>
<dbReference type="SUPFAM" id="SSF103511">
    <property type="entry name" value="Chlorophyll a-b binding protein"/>
    <property type="match status" value="1"/>
</dbReference>
<evidence type="ECO:0000256" key="3">
    <source>
        <dbReference type="ARBA" id="ARBA00022528"/>
    </source>
</evidence>
<dbReference type="InterPro" id="IPR022796">
    <property type="entry name" value="Chloroa_b-bind"/>
</dbReference>
<keyword evidence="5 9" id="KW-0812">Transmembrane</keyword>
<dbReference type="Pfam" id="PF00504">
    <property type="entry name" value="Chloroa_b-bind"/>
    <property type="match status" value="1"/>
</dbReference>
<evidence type="ECO:0000256" key="4">
    <source>
        <dbReference type="ARBA" id="ARBA00022640"/>
    </source>
</evidence>
<evidence type="ECO:0000256" key="5">
    <source>
        <dbReference type="ARBA" id="ARBA00022692"/>
    </source>
</evidence>
<proteinExistence type="inferred from homology"/>
<dbReference type="PANTHER" id="PTHR14154">
    <property type="entry name" value="UPF0041 BRAIN PROTEIN 44-RELATED"/>
    <property type="match status" value="1"/>
</dbReference>
<evidence type="ECO:0000256" key="9">
    <source>
        <dbReference type="SAM" id="Phobius"/>
    </source>
</evidence>
<dbReference type="GO" id="GO:0009507">
    <property type="term" value="C:chloroplast"/>
    <property type="evidence" value="ECO:0007669"/>
    <property type="project" value="UniProtKB-SubCell"/>
</dbReference>
<organism evidence="10 11">
    <name type="scientific">Riccia sorocarpa</name>
    <dbReference type="NCBI Taxonomy" id="122646"/>
    <lineage>
        <taxon>Eukaryota</taxon>
        <taxon>Viridiplantae</taxon>
        <taxon>Streptophyta</taxon>
        <taxon>Embryophyta</taxon>
        <taxon>Marchantiophyta</taxon>
        <taxon>Marchantiopsida</taxon>
        <taxon>Marchantiidae</taxon>
        <taxon>Marchantiales</taxon>
        <taxon>Ricciaceae</taxon>
        <taxon>Riccia</taxon>
    </lineage>
</organism>
<evidence type="ECO:0000313" key="11">
    <source>
        <dbReference type="Proteomes" id="UP001633002"/>
    </source>
</evidence>